<dbReference type="GO" id="GO:0005876">
    <property type="term" value="C:spindle microtubule"/>
    <property type="evidence" value="ECO:0007669"/>
    <property type="project" value="TreeGrafter"/>
</dbReference>
<dbReference type="GO" id="GO:0072686">
    <property type="term" value="C:mitotic spindle"/>
    <property type="evidence" value="ECO:0007669"/>
    <property type="project" value="TreeGrafter"/>
</dbReference>
<dbReference type="EMBL" id="GAKP01005698">
    <property type="protein sequence ID" value="JAC53254.1"/>
    <property type="molecule type" value="Transcribed_RNA"/>
</dbReference>
<evidence type="ECO:0000256" key="1">
    <source>
        <dbReference type="ARBA" id="ARBA00006836"/>
    </source>
</evidence>
<dbReference type="Pfam" id="PF07160">
    <property type="entry name" value="SKA1"/>
    <property type="match status" value="1"/>
</dbReference>
<dbReference type="GO" id="GO:0000940">
    <property type="term" value="C:outer kinetochore"/>
    <property type="evidence" value="ECO:0007669"/>
    <property type="project" value="TreeGrafter"/>
</dbReference>
<proteinExistence type="inferred from homology"/>
<dbReference type="InterPro" id="IPR042031">
    <property type="entry name" value="SKA1_MBD_sf"/>
</dbReference>
<evidence type="ECO:0000313" key="4">
    <source>
        <dbReference type="EMBL" id="JAC53254.1"/>
    </source>
</evidence>
<dbReference type="GO" id="GO:0031110">
    <property type="term" value="P:regulation of microtubule polymerization or depolymerization"/>
    <property type="evidence" value="ECO:0007669"/>
    <property type="project" value="TreeGrafter"/>
</dbReference>
<organism evidence="4">
    <name type="scientific">Bactrocera dorsalis</name>
    <name type="common">Oriental fruit fly</name>
    <name type="synonym">Dacus dorsalis</name>
    <dbReference type="NCBI Taxonomy" id="27457"/>
    <lineage>
        <taxon>Eukaryota</taxon>
        <taxon>Metazoa</taxon>
        <taxon>Ecdysozoa</taxon>
        <taxon>Arthropoda</taxon>
        <taxon>Hexapoda</taxon>
        <taxon>Insecta</taxon>
        <taxon>Pterygota</taxon>
        <taxon>Neoptera</taxon>
        <taxon>Endopterygota</taxon>
        <taxon>Diptera</taxon>
        <taxon>Brachycera</taxon>
        <taxon>Muscomorpha</taxon>
        <taxon>Tephritoidea</taxon>
        <taxon>Tephritidae</taxon>
        <taxon>Bactrocera</taxon>
        <taxon>Bactrocera</taxon>
    </lineage>
</organism>
<name>A0A034WEZ0_BACDO</name>
<reference evidence="4" key="1">
    <citation type="journal article" date="2014" name="BMC Genomics">
        <title>Characterizing the developmental transcriptome of the oriental fruit fly, Bactrocera dorsalis (Diptera: Tephritidae) through comparative genomic analysis with Drosophila melanogaster utilizing modENCODE datasets.</title>
        <authorList>
            <person name="Geib S.M."/>
            <person name="Calla B."/>
            <person name="Hall B."/>
            <person name="Hou S."/>
            <person name="Manoukis N.C."/>
        </authorList>
    </citation>
    <scope>NUCLEOTIDE SEQUENCE</scope>
    <source>
        <strain evidence="4">Punador</strain>
    </source>
</reference>
<dbReference type="GO" id="GO:0007059">
    <property type="term" value="P:chromosome segregation"/>
    <property type="evidence" value="ECO:0007669"/>
    <property type="project" value="InterPro"/>
</dbReference>
<dbReference type="GO" id="GO:0008017">
    <property type="term" value="F:microtubule binding"/>
    <property type="evidence" value="ECO:0007669"/>
    <property type="project" value="InterPro"/>
</dbReference>
<dbReference type="GO" id="GO:0051301">
    <property type="term" value="P:cell division"/>
    <property type="evidence" value="ECO:0007669"/>
    <property type="project" value="InterPro"/>
</dbReference>
<comment type="similarity">
    <text evidence="1">Belongs to the SKA1 family.</text>
</comment>
<dbReference type="GO" id="GO:0000278">
    <property type="term" value="P:mitotic cell cycle"/>
    <property type="evidence" value="ECO:0007669"/>
    <property type="project" value="TreeGrafter"/>
</dbReference>
<dbReference type="AlphaFoldDB" id="A0A034WEZ0"/>
<dbReference type="PANTHER" id="PTHR28573">
    <property type="entry name" value="SPINDLE AND KINETOCHORE-ASSOCIATED PROTEIN 1"/>
    <property type="match status" value="1"/>
</dbReference>
<dbReference type="OrthoDB" id="5962at2759"/>
<accession>A0A034WEZ0</accession>
<dbReference type="Gene3D" id="1.10.10.1890">
    <property type="entry name" value="Ska1 microtubule binding domain-like"/>
    <property type="match status" value="1"/>
</dbReference>
<evidence type="ECO:0000256" key="3">
    <source>
        <dbReference type="ARBA" id="ARBA00047202"/>
    </source>
</evidence>
<dbReference type="PANTHER" id="PTHR28573:SF1">
    <property type="entry name" value="SPINDLE AND KINETOCHORE-ASSOCIATED PROTEIN 1"/>
    <property type="match status" value="1"/>
</dbReference>
<protein>
    <recommendedName>
        <fullName evidence="2">SKA complex subunit 1</fullName>
    </recommendedName>
    <alternativeName>
        <fullName evidence="3">Spindle and kinetochore-associated protein 1</fullName>
    </alternativeName>
</protein>
<sequence length="289" mass="34115">MEEFKSAINEKILLIENFIALSLRREKVHNVSSKLIKETKELQKLMDQVRKAIKEDINKVDEQHGRLIIRMQRQQGAILEYVLAERRRKFEEAQRREHEVLAAFNASNAPRTAEKKPISALEKGLDNLNLHTNAVTPKLTLSSYKESPLVKQRNINPIPFTFLDFEYRITPEQFEAIPKYMRGRESVDELRNFLDSVIVPCFNKKYQLIHRQRSTVRNRHDLELWKVYNQQSSYVPGRNFITAGDISQQIHKMLDKKQQNRIVMLRHLGILQEQRVVQTVCYIWNADTH</sequence>
<evidence type="ECO:0000256" key="2">
    <source>
        <dbReference type="ARBA" id="ARBA00047182"/>
    </source>
</evidence>
<dbReference type="InterPro" id="IPR009829">
    <property type="entry name" value="SKA1"/>
</dbReference>